<evidence type="ECO:0000313" key="5">
    <source>
        <dbReference type="EMBL" id="GMR52931.1"/>
    </source>
</evidence>
<dbReference type="InterPro" id="IPR018378">
    <property type="entry name" value="C-type_lectin_CS"/>
</dbReference>
<keyword evidence="6" id="KW-1185">Reference proteome</keyword>
<dbReference type="Gene3D" id="2.60.120.290">
    <property type="entry name" value="Spermadhesin, CUB domain"/>
    <property type="match status" value="1"/>
</dbReference>
<dbReference type="InterPro" id="IPR035914">
    <property type="entry name" value="Sperma_CUB_dom_sf"/>
</dbReference>
<accession>A0AAN5CY87</accession>
<feature type="non-terminal residue" evidence="5">
    <location>
        <position position="1"/>
    </location>
</feature>
<dbReference type="PROSITE" id="PS01180">
    <property type="entry name" value="CUB"/>
    <property type="match status" value="1"/>
</dbReference>
<dbReference type="EMBL" id="BTRK01000005">
    <property type="protein sequence ID" value="GMR52931.1"/>
    <property type="molecule type" value="Genomic_DNA"/>
</dbReference>
<proteinExistence type="predicted"/>
<dbReference type="PROSITE" id="PS00615">
    <property type="entry name" value="C_TYPE_LECTIN_1"/>
    <property type="match status" value="1"/>
</dbReference>
<evidence type="ECO:0000313" key="6">
    <source>
        <dbReference type="Proteomes" id="UP001328107"/>
    </source>
</evidence>
<dbReference type="InterPro" id="IPR000859">
    <property type="entry name" value="CUB_dom"/>
</dbReference>
<dbReference type="InterPro" id="IPR050976">
    <property type="entry name" value="Snaclec"/>
</dbReference>
<evidence type="ECO:0008006" key="7">
    <source>
        <dbReference type="Google" id="ProtNLM"/>
    </source>
</evidence>
<feature type="domain" description="CUB" evidence="3">
    <location>
        <begin position="252"/>
        <end position="359"/>
    </location>
</feature>
<protein>
    <recommendedName>
        <fullName evidence="7">C-type lectin</fullName>
    </recommendedName>
</protein>
<dbReference type="SUPFAM" id="SSF49854">
    <property type="entry name" value="Spermadhesin, CUB domain"/>
    <property type="match status" value="1"/>
</dbReference>
<keyword evidence="1" id="KW-1015">Disulfide bond</keyword>
<name>A0AAN5CY87_9BILA</name>
<dbReference type="SUPFAM" id="SSF56436">
    <property type="entry name" value="C-type lectin-like"/>
    <property type="match status" value="1"/>
</dbReference>
<dbReference type="Gene3D" id="3.10.100.10">
    <property type="entry name" value="Mannose-Binding Protein A, subunit A"/>
    <property type="match status" value="1"/>
</dbReference>
<dbReference type="PANTHER" id="PTHR22991:SF40">
    <property type="entry name" value="PROTEIN CBG13490"/>
    <property type="match status" value="1"/>
</dbReference>
<dbReference type="Pfam" id="PF00059">
    <property type="entry name" value="Lectin_C"/>
    <property type="match status" value="1"/>
</dbReference>
<dbReference type="PANTHER" id="PTHR22991">
    <property type="entry name" value="PROTEIN CBG13490"/>
    <property type="match status" value="1"/>
</dbReference>
<gene>
    <name evidence="5" type="ORF">PMAYCL1PPCAC_23126</name>
</gene>
<dbReference type="AlphaFoldDB" id="A0AAN5CY87"/>
<reference evidence="6" key="1">
    <citation type="submission" date="2022-10" db="EMBL/GenBank/DDBJ databases">
        <title>Genome assembly of Pristionchus species.</title>
        <authorList>
            <person name="Yoshida K."/>
            <person name="Sommer R.J."/>
        </authorList>
    </citation>
    <scope>NUCLEOTIDE SEQUENCE [LARGE SCALE GENOMIC DNA]</scope>
    <source>
        <strain evidence="6">RS5460</strain>
    </source>
</reference>
<feature type="domain" description="C-type lectin" evidence="4">
    <location>
        <begin position="125"/>
        <end position="241"/>
    </location>
</feature>
<comment type="caution">
    <text evidence="2">Lacks conserved residue(s) required for the propagation of feature annotation.</text>
</comment>
<sequence length="359" mass="40397">GAIPVNIQNKEDHDYWVSISKRDKANGANYGNIILGIYCDNTNHWKWADGRDVYYEWKPSGYDSDLNYRCGENGQYCMWIINPLTNNWQKVCNTYQSTDNYCMILPTNKPAEPDIYCTNFELEPDDDICYQVGQYAANLTEANTICHSFGAQLASVHNEWENAFIRRLSVSKGLVDGMMLGAVMGPTNEYKWADGTKFDYDNFAPGFPLAGFGHCLAMETNNVGGQWINVDCTTDLPFACVRPIQWNYHAECDGSLRKENDIIYNPGFPYDASIPCDFMLKVEPGKLVEVEILMLEANTCCDKLLLTEGTLGGTEIATLSGELYNGWTFRTTSQNAMRVSWQPNGGVNVKGVMFTFRGV</sequence>
<comment type="caution">
    <text evidence="5">The sequence shown here is derived from an EMBL/GenBank/DDBJ whole genome shotgun (WGS) entry which is preliminary data.</text>
</comment>
<dbReference type="SMART" id="SM00034">
    <property type="entry name" value="CLECT"/>
    <property type="match status" value="1"/>
</dbReference>
<organism evidence="5 6">
    <name type="scientific">Pristionchus mayeri</name>
    <dbReference type="NCBI Taxonomy" id="1317129"/>
    <lineage>
        <taxon>Eukaryota</taxon>
        <taxon>Metazoa</taxon>
        <taxon>Ecdysozoa</taxon>
        <taxon>Nematoda</taxon>
        <taxon>Chromadorea</taxon>
        <taxon>Rhabditida</taxon>
        <taxon>Rhabditina</taxon>
        <taxon>Diplogasteromorpha</taxon>
        <taxon>Diplogasteroidea</taxon>
        <taxon>Neodiplogasteridae</taxon>
        <taxon>Pristionchus</taxon>
    </lineage>
</organism>
<dbReference type="InterPro" id="IPR001304">
    <property type="entry name" value="C-type_lectin-like"/>
</dbReference>
<dbReference type="Proteomes" id="UP001328107">
    <property type="component" value="Unassembled WGS sequence"/>
</dbReference>
<evidence type="ECO:0000259" key="4">
    <source>
        <dbReference type="PROSITE" id="PS50041"/>
    </source>
</evidence>
<dbReference type="PROSITE" id="PS50041">
    <property type="entry name" value="C_TYPE_LECTIN_2"/>
    <property type="match status" value="1"/>
</dbReference>
<dbReference type="CDD" id="cd00037">
    <property type="entry name" value="CLECT"/>
    <property type="match status" value="1"/>
</dbReference>
<evidence type="ECO:0000259" key="3">
    <source>
        <dbReference type="PROSITE" id="PS01180"/>
    </source>
</evidence>
<evidence type="ECO:0000256" key="2">
    <source>
        <dbReference type="PROSITE-ProRule" id="PRU00059"/>
    </source>
</evidence>
<dbReference type="InterPro" id="IPR016187">
    <property type="entry name" value="CTDL_fold"/>
</dbReference>
<dbReference type="SMART" id="SM00042">
    <property type="entry name" value="CUB"/>
    <property type="match status" value="1"/>
</dbReference>
<dbReference type="InterPro" id="IPR016186">
    <property type="entry name" value="C-type_lectin-like/link_sf"/>
</dbReference>
<evidence type="ECO:0000256" key="1">
    <source>
        <dbReference type="ARBA" id="ARBA00023157"/>
    </source>
</evidence>